<keyword evidence="6" id="KW-0547">Nucleotide-binding</keyword>
<reference evidence="15" key="1">
    <citation type="submission" date="2010-02" db="EMBL/GenBank/DDBJ databases">
        <title>Complete sequence of Desulfurivibrio alkaliphilus AHT2.</title>
        <authorList>
            <consortium name="US DOE Joint Genome Institute"/>
            <person name="Pitluck S."/>
            <person name="Chertkov O."/>
            <person name="Detter J.C."/>
            <person name="Han C."/>
            <person name="Tapia R."/>
            <person name="Larimer F."/>
            <person name="Land M."/>
            <person name="Hauser L."/>
            <person name="Kyrpides N."/>
            <person name="Mikhailova N."/>
            <person name="Sorokin D.Y."/>
            <person name="Muyzer G."/>
            <person name="Woyke T."/>
        </authorList>
    </citation>
    <scope>NUCLEOTIDE SEQUENCE [LARGE SCALE GENOMIC DNA]</scope>
    <source>
        <strain evidence="15">DSM 19089 / UNIQEM U267 / AHT2</strain>
    </source>
</reference>
<dbReference type="EC" id="2.7.13.3" evidence="3"/>
<dbReference type="FunFam" id="1.10.287.130:FF:000038">
    <property type="entry name" value="Sensory transduction histidine kinase"/>
    <property type="match status" value="1"/>
</dbReference>
<dbReference type="GO" id="GO:0005886">
    <property type="term" value="C:plasma membrane"/>
    <property type="evidence" value="ECO:0007669"/>
    <property type="project" value="TreeGrafter"/>
</dbReference>
<dbReference type="PANTHER" id="PTHR43047:SF63">
    <property type="entry name" value="HISTIDINE KINASE"/>
    <property type="match status" value="1"/>
</dbReference>
<gene>
    <name evidence="14" type="ordered locus">DaAHT2_0732</name>
</gene>
<dbReference type="Gene3D" id="3.30.565.10">
    <property type="entry name" value="Histidine kinase-like ATPase, C-terminal domain"/>
    <property type="match status" value="1"/>
</dbReference>
<feature type="domain" description="Histidine kinase" evidence="13">
    <location>
        <begin position="275"/>
        <end position="497"/>
    </location>
</feature>
<evidence type="ECO:0000256" key="11">
    <source>
        <dbReference type="ARBA" id="ARBA00023306"/>
    </source>
</evidence>
<name>D6Z1L1_DESAT</name>
<dbReference type="InterPro" id="IPR003594">
    <property type="entry name" value="HATPase_dom"/>
</dbReference>
<proteinExistence type="predicted"/>
<dbReference type="InterPro" id="IPR036890">
    <property type="entry name" value="HATPase_C_sf"/>
</dbReference>
<evidence type="ECO:0000256" key="7">
    <source>
        <dbReference type="ARBA" id="ARBA00022777"/>
    </source>
</evidence>
<dbReference type="Pfam" id="PF02518">
    <property type="entry name" value="HATPase_c"/>
    <property type="match status" value="1"/>
</dbReference>
<dbReference type="PANTHER" id="PTHR43047">
    <property type="entry name" value="TWO-COMPONENT HISTIDINE PROTEIN KINASE"/>
    <property type="match status" value="1"/>
</dbReference>
<dbReference type="FunFam" id="3.30.565.10:FF:000010">
    <property type="entry name" value="Sensor histidine kinase RcsC"/>
    <property type="match status" value="1"/>
</dbReference>
<dbReference type="SMART" id="SM00387">
    <property type="entry name" value="HATPase_c"/>
    <property type="match status" value="1"/>
</dbReference>
<dbReference type="RefSeq" id="WP_013162966.1">
    <property type="nucleotide sequence ID" value="NC_014216.1"/>
</dbReference>
<dbReference type="SUPFAM" id="SSF55874">
    <property type="entry name" value="ATPase domain of HSP90 chaperone/DNA topoisomerase II/histidine kinase"/>
    <property type="match status" value="1"/>
</dbReference>
<keyword evidence="12" id="KW-0175">Coiled coil</keyword>
<evidence type="ECO:0000313" key="15">
    <source>
        <dbReference type="Proteomes" id="UP000001508"/>
    </source>
</evidence>
<dbReference type="STRING" id="589865.DaAHT2_0732"/>
<dbReference type="InterPro" id="IPR003661">
    <property type="entry name" value="HisK_dim/P_dom"/>
</dbReference>
<keyword evidence="5" id="KW-0808">Transferase</keyword>
<dbReference type="SUPFAM" id="SSF55781">
    <property type="entry name" value="GAF domain-like"/>
    <property type="match status" value="1"/>
</dbReference>
<dbReference type="GO" id="GO:0005524">
    <property type="term" value="F:ATP binding"/>
    <property type="evidence" value="ECO:0007669"/>
    <property type="project" value="UniProtKB-KW"/>
</dbReference>
<comment type="catalytic activity">
    <reaction evidence="1">
        <text>ATP + protein L-histidine = ADP + protein N-phospho-L-histidine.</text>
        <dbReference type="EC" id="2.7.13.3"/>
    </reaction>
</comment>
<evidence type="ECO:0000256" key="4">
    <source>
        <dbReference type="ARBA" id="ARBA00022553"/>
    </source>
</evidence>
<dbReference type="GO" id="GO:0009927">
    <property type="term" value="F:histidine phosphotransfer kinase activity"/>
    <property type="evidence" value="ECO:0007669"/>
    <property type="project" value="TreeGrafter"/>
</dbReference>
<accession>D6Z1L1</accession>
<dbReference type="KEGG" id="dak:DaAHT2_0732"/>
<dbReference type="AlphaFoldDB" id="D6Z1L1"/>
<evidence type="ECO:0000256" key="9">
    <source>
        <dbReference type="ARBA" id="ARBA00023012"/>
    </source>
</evidence>
<keyword evidence="7 14" id="KW-0418">Kinase</keyword>
<dbReference type="HOGENOM" id="CLU_533943_0_0_7"/>
<dbReference type="InterPro" id="IPR036097">
    <property type="entry name" value="HisK_dim/P_sf"/>
</dbReference>
<evidence type="ECO:0000256" key="2">
    <source>
        <dbReference type="ARBA" id="ARBA00004370"/>
    </source>
</evidence>
<evidence type="ECO:0000256" key="12">
    <source>
        <dbReference type="SAM" id="Coils"/>
    </source>
</evidence>
<keyword evidence="15" id="KW-1185">Reference proteome</keyword>
<keyword evidence="10" id="KW-0472">Membrane</keyword>
<comment type="subcellular location">
    <subcellularLocation>
        <location evidence="2">Membrane</location>
    </subcellularLocation>
</comment>
<dbReference type="InterPro" id="IPR004358">
    <property type="entry name" value="Sig_transdc_His_kin-like_C"/>
</dbReference>
<organism evidence="14 15">
    <name type="scientific">Desulfurivibrio alkaliphilus (strain DSM 19089 / UNIQEM U267 / AHT2)</name>
    <dbReference type="NCBI Taxonomy" id="589865"/>
    <lineage>
        <taxon>Bacteria</taxon>
        <taxon>Pseudomonadati</taxon>
        <taxon>Thermodesulfobacteriota</taxon>
        <taxon>Desulfobulbia</taxon>
        <taxon>Desulfobulbales</taxon>
        <taxon>Desulfobulbaceae</taxon>
        <taxon>Desulfurivibrio</taxon>
    </lineage>
</organism>
<dbReference type="CDD" id="cd16922">
    <property type="entry name" value="HATPase_EvgS-ArcB-TorS-like"/>
    <property type="match status" value="1"/>
</dbReference>
<dbReference type="EMBL" id="CP001940">
    <property type="protein sequence ID" value="ADH85436.1"/>
    <property type="molecule type" value="Genomic_DNA"/>
</dbReference>
<evidence type="ECO:0000256" key="3">
    <source>
        <dbReference type="ARBA" id="ARBA00012438"/>
    </source>
</evidence>
<dbReference type="SMART" id="SM00388">
    <property type="entry name" value="HisKA"/>
    <property type="match status" value="1"/>
</dbReference>
<dbReference type="PRINTS" id="PR00344">
    <property type="entry name" value="BCTRLSENSOR"/>
</dbReference>
<evidence type="ECO:0000259" key="13">
    <source>
        <dbReference type="PROSITE" id="PS50109"/>
    </source>
</evidence>
<feature type="coiled-coil region" evidence="12">
    <location>
        <begin position="245"/>
        <end position="275"/>
    </location>
</feature>
<evidence type="ECO:0000256" key="1">
    <source>
        <dbReference type="ARBA" id="ARBA00000085"/>
    </source>
</evidence>
<dbReference type="InterPro" id="IPR005467">
    <property type="entry name" value="His_kinase_dom"/>
</dbReference>
<dbReference type="Gene3D" id="3.30.450.40">
    <property type="match status" value="1"/>
</dbReference>
<dbReference type="GO" id="GO:0000155">
    <property type="term" value="F:phosphorelay sensor kinase activity"/>
    <property type="evidence" value="ECO:0007669"/>
    <property type="project" value="InterPro"/>
</dbReference>
<evidence type="ECO:0000256" key="5">
    <source>
        <dbReference type="ARBA" id="ARBA00022679"/>
    </source>
</evidence>
<protein>
    <recommendedName>
        <fullName evidence="3">histidine kinase</fullName>
        <ecNumber evidence="3">2.7.13.3</ecNumber>
    </recommendedName>
</protein>
<sequence>MHRDLEAENEQLAEQLKTLFRTEHKLYKTQRQLEHQNRIFRALHDLGQRTTGVLDIRRIAAEIPPVVLYEIGCQRCLVLLDEQLGGKFNVAAHDGFFEDHWEPELASLRLAADSPLLAPLRQNRPLIHTPDHPFPLLAPLAKQLEMDHLMAIPLLIGSDTPIDSTLVSMLTQPFMSGKDELIGVVLAGNAEAAGKVYAEIVPDGNVQLGLASLASQISSAINSAMLYWALLEERDSLEEKVQVRTRELEAQSRLLQQAKETAESANRAKSRFLANMSHELRTPLNAIIGYSELLLEDASEWGEWEISEDLEKIKSAGQHLLMLISDILDISKIEAGRLDLHLEEVQWEPLLNDVVNTIRPLVVKNNNRLQVDTPPEEITLFTDATKLRQVLYNLLSNATKFTTDGEIMLKASLCRLRRQPRLEFAVSDSGIGMSEEQLAKIFQPFTQADSSTTRKYGGTGLGLVISRYFCRMMGGDIKATSRPGAGATFTVSLPLTARQDEKNGKAQVSS</sequence>
<keyword evidence="11" id="KW-0131">Cell cycle</keyword>
<dbReference type="Pfam" id="PF00512">
    <property type="entry name" value="HisKA"/>
    <property type="match status" value="1"/>
</dbReference>
<dbReference type="PROSITE" id="PS50109">
    <property type="entry name" value="HIS_KIN"/>
    <property type="match status" value="1"/>
</dbReference>
<dbReference type="InterPro" id="IPR029016">
    <property type="entry name" value="GAF-like_dom_sf"/>
</dbReference>
<keyword evidence="9" id="KW-0902">Two-component regulatory system</keyword>
<dbReference type="Proteomes" id="UP000001508">
    <property type="component" value="Chromosome"/>
</dbReference>
<keyword evidence="4" id="KW-0597">Phosphoprotein</keyword>
<dbReference type="CDD" id="cd00082">
    <property type="entry name" value="HisKA"/>
    <property type="match status" value="1"/>
</dbReference>
<dbReference type="eggNOG" id="COG2205">
    <property type="taxonomic scope" value="Bacteria"/>
</dbReference>
<dbReference type="InParanoid" id="D6Z1L1"/>
<dbReference type="Gene3D" id="1.10.287.130">
    <property type="match status" value="1"/>
</dbReference>
<dbReference type="OrthoDB" id="177675at2"/>
<keyword evidence="8" id="KW-0067">ATP-binding</keyword>
<evidence type="ECO:0000256" key="8">
    <source>
        <dbReference type="ARBA" id="ARBA00022840"/>
    </source>
</evidence>
<dbReference type="SUPFAM" id="SSF47384">
    <property type="entry name" value="Homodimeric domain of signal transducing histidine kinase"/>
    <property type="match status" value="1"/>
</dbReference>
<evidence type="ECO:0000256" key="10">
    <source>
        <dbReference type="ARBA" id="ARBA00023136"/>
    </source>
</evidence>
<evidence type="ECO:0000313" key="14">
    <source>
        <dbReference type="EMBL" id="ADH85436.1"/>
    </source>
</evidence>
<evidence type="ECO:0000256" key="6">
    <source>
        <dbReference type="ARBA" id="ARBA00022741"/>
    </source>
</evidence>